<evidence type="ECO:0000256" key="1">
    <source>
        <dbReference type="ARBA" id="ARBA00006964"/>
    </source>
</evidence>
<name>A0A3G9ISI5_9BACL</name>
<dbReference type="Gene3D" id="3.40.1390.30">
    <property type="entry name" value="NIF3 (NGG1p interacting factor 3)-like"/>
    <property type="match status" value="1"/>
</dbReference>
<dbReference type="PANTHER" id="PTHR13799:SF14">
    <property type="entry name" value="GTP CYCLOHYDROLASE 1 TYPE 2 HOMOLOG"/>
    <property type="match status" value="1"/>
</dbReference>
<evidence type="ECO:0000256" key="2">
    <source>
        <dbReference type="ARBA" id="ARBA00022112"/>
    </source>
</evidence>
<feature type="binding site" evidence="5">
    <location>
        <position position="67"/>
    </location>
    <ligand>
        <name>a divalent metal cation</name>
        <dbReference type="ChEBI" id="CHEBI:60240"/>
        <label>1</label>
    </ligand>
</feature>
<gene>
    <name evidence="6" type="ORF">Back11_26070</name>
</gene>
<feature type="binding site" evidence="5">
    <location>
        <position position="336"/>
    </location>
    <ligand>
        <name>a divalent metal cation</name>
        <dbReference type="ChEBI" id="CHEBI:60240"/>
        <label>1</label>
    </ligand>
</feature>
<dbReference type="NCBIfam" id="TIGR00486">
    <property type="entry name" value="YbgI_SA1388"/>
    <property type="match status" value="1"/>
</dbReference>
<dbReference type="PANTHER" id="PTHR13799">
    <property type="entry name" value="NGG1 INTERACTING FACTOR 3"/>
    <property type="match status" value="1"/>
</dbReference>
<dbReference type="Proteomes" id="UP000275368">
    <property type="component" value="Chromosome"/>
</dbReference>
<dbReference type="FunFam" id="3.40.1390.30:FF:000001">
    <property type="entry name" value="GTP cyclohydrolase 1 type 2"/>
    <property type="match status" value="1"/>
</dbReference>
<dbReference type="Gene3D" id="3.30.70.120">
    <property type="match status" value="1"/>
</dbReference>
<sequence>MFANGQTIVQLMEQLAPKHYAVENDKIGLQLGTLQKEIKKILVALDVTDEVVDEAIKIGAELIIAHHAIIYRPLAKVDTSTIAGKLYEKLIKNDIAVYIAHTNLDVAEDGINDWMADMVGIANDGRTCLEEVHTDKLYKLVVFVPQSHHEQVLAAIWNAGAGGIGNYRSCSFNIEGTGTFLPGEGTHPFIGEKGRLERVQEIRVETIVPYSAHRKVVQAMLKVHPYEEVAYDLYPMDLKGRSFGLGRAGKLTAPIKLGGLIDRVKEVFDVSMVRFVGDSEREIRKVAVLGGAGSKYIRHAMFAGADVLITGDIDYHTAQDALAAGLAIIDPGHNIEKIMKPRVAEWLNSRLLERKSTTTAVASTVNTEPFQFI</sequence>
<feature type="binding site" evidence="5">
    <location>
        <position position="105"/>
    </location>
    <ligand>
        <name>a divalent metal cation</name>
        <dbReference type="ChEBI" id="CHEBI:60240"/>
        <label>1</label>
    </ligand>
</feature>
<dbReference type="InterPro" id="IPR036069">
    <property type="entry name" value="DUF34/NIF3_sf"/>
</dbReference>
<keyword evidence="7" id="KW-1185">Reference proteome</keyword>
<evidence type="ECO:0000313" key="7">
    <source>
        <dbReference type="Proteomes" id="UP000275368"/>
    </source>
</evidence>
<keyword evidence="6" id="KW-0378">Hydrolase</keyword>
<feature type="binding site" evidence="5">
    <location>
        <position position="66"/>
    </location>
    <ligand>
        <name>a divalent metal cation</name>
        <dbReference type="ChEBI" id="CHEBI:60240"/>
        <label>1</label>
    </ligand>
</feature>
<dbReference type="Pfam" id="PF01784">
    <property type="entry name" value="DUF34_NIF3"/>
    <property type="match status" value="1"/>
</dbReference>
<dbReference type="GO" id="GO:0016787">
    <property type="term" value="F:hydrolase activity"/>
    <property type="evidence" value="ECO:0007669"/>
    <property type="project" value="UniProtKB-KW"/>
</dbReference>
<evidence type="ECO:0000256" key="4">
    <source>
        <dbReference type="PIRNR" id="PIRNR037489"/>
    </source>
</evidence>
<dbReference type="InterPro" id="IPR015867">
    <property type="entry name" value="N-reg_PII/ATP_PRibTrfase_C"/>
</dbReference>
<organism evidence="6 7">
    <name type="scientific">Paenibacillus baekrokdamisoli</name>
    <dbReference type="NCBI Taxonomy" id="1712516"/>
    <lineage>
        <taxon>Bacteria</taxon>
        <taxon>Bacillati</taxon>
        <taxon>Bacillota</taxon>
        <taxon>Bacilli</taxon>
        <taxon>Bacillales</taxon>
        <taxon>Paenibacillaceae</taxon>
        <taxon>Paenibacillus</taxon>
    </lineage>
</organism>
<reference evidence="6 7" key="1">
    <citation type="submission" date="2018-11" db="EMBL/GenBank/DDBJ databases">
        <title>Complete genome sequence of Paenibacillus baekrokdamisoli strain KCTC 33723.</title>
        <authorList>
            <person name="Kang S.W."/>
            <person name="Lee K.C."/>
            <person name="Kim K.K."/>
            <person name="Kim J.S."/>
            <person name="Kim D.S."/>
            <person name="Ko S.H."/>
            <person name="Yang S.H."/>
            <person name="Lee J.S."/>
        </authorList>
    </citation>
    <scope>NUCLEOTIDE SEQUENCE [LARGE SCALE GENOMIC DNA]</scope>
    <source>
        <strain evidence="6 7">KCTC 33723</strain>
    </source>
</reference>
<evidence type="ECO:0000256" key="3">
    <source>
        <dbReference type="ARBA" id="ARBA00022723"/>
    </source>
</evidence>
<evidence type="ECO:0000256" key="5">
    <source>
        <dbReference type="PIRSR" id="PIRSR602678-1"/>
    </source>
</evidence>
<evidence type="ECO:0000313" key="6">
    <source>
        <dbReference type="EMBL" id="BBH21262.1"/>
    </source>
</evidence>
<dbReference type="OrthoDB" id="9792792at2"/>
<keyword evidence="3 4" id="KW-0479">Metal-binding</keyword>
<dbReference type="AlphaFoldDB" id="A0A3G9ISI5"/>
<feature type="binding site" evidence="5">
    <location>
        <position position="333"/>
    </location>
    <ligand>
        <name>a divalent metal cation</name>
        <dbReference type="ChEBI" id="CHEBI:60240"/>
        <label>1</label>
    </ligand>
</feature>
<dbReference type="PIRSF" id="PIRSF037489">
    <property type="entry name" value="UCP037489_NIF3_YqfO"/>
    <property type="match status" value="1"/>
</dbReference>
<proteinExistence type="inferred from homology"/>
<accession>A0A3G9ISI5</accession>
<dbReference type="KEGG" id="pbk:Back11_26070"/>
<dbReference type="InterPro" id="IPR002678">
    <property type="entry name" value="DUF34/NIF3"/>
</dbReference>
<comment type="similarity">
    <text evidence="1 4">Belongs to the GTP cyclohydrolase I type 2/NIF3 family.</text>
</comment>
<dbReference type="FunFam" id="3.30.70.120:FF:000006">
    <property type="entry name" value="GTP cyclohydrolase 1 type 2 homolog"/>
    <property type="match status" value="1"/>
</dbReference>
<protein>
    <recommendedName>
        <fullName evidence="2 4">GTP cyclohydrolase 1 type 2 homolog</fullName>
    </recommendedName>
</protein>
<dbReference type="SUPFAM" id="SSF102705">
    <property type="entry name" value="NIF3 (NGG1p interacting factor 3)-like"/>
    <property type="match status" value="1"/>
</dbReference>
<dbReference type="InterPro" id="IPR017221">
    <property type="entry name" value="DUF34/NIF3_bac"/>
</dbReference>
<dbReference type="EMBL" id="AP019308">
    <property type="protein sequence ID" value="BBH21262.1"/>
    <property type="molecule type" value="Genomic_DNA"/>
</dbReference>
<dbReference type="RefSeq" id="WP_125657489.1">
    <property type="nucleotide sequence ID" value="NZ_AP019308.1"/>
</dbReference>
<dbReference type="GO" id="GO:0046872">
    <property type="term" value="F:metal ion binding"/>
    <property type="evidence" value="ECO:0007669"/>
    <property type="project" value="UniProtKB-UniRule"/>
</dbReference>
<dbReference type="GO" id="GO:0005737">
    <property type="term" value="C:cytoplasm"/>
    <property type="evidence" value="ECO:0007669"/>
    <property type="project" value="TreeGrafter"/>
</dbReference>